<gene>
    <name evidence="2" type="ORF">GCM10023323_71910</name>
</gene>
<dbReference type="EMBL" id="BAABJR010000028">
    <property type="protein sequence ID" value="GAA5216927.1"/>
    <property type="molecule type" value="Genomic_DNA"/>
</dbReference>
<feature type="transmembrane region" description="Helical" evidence="1">
    <location>
        <begin position="54"/>
        <end position="71"/>
    </location>
</feature>
<evidence type="ECO:0000256" key="1">
    <source>
        <dbReference type="SAM" id="Phobius"/>
    </source>
</evidence>
<keyword evidence="1" id="KW-0812">Transmembrane</keyword>
<accession>A0ABP9TDI6</accession>
<evidence type="ECO:0000313" key="2">
    <source>
        <dbReference type="EMBL" id="GAA5216927.1"/>
    </source>
</evidence>
<keyword evidence="1" id="KW-1133">Transmembrane helix</keyword>
<comment type="caution">
    <text evidence="2">The sequence shown here is derived from an EMBL/GenBank/DDBJ whole genome shotgun (WGS) entry which is preliminary data.</text>
</comment>
<evidence type="ECO:0000313" key="3">
    <source>
        <dbReference type="Proteomes" id="UP001499878"/>
    </source>
</evidence>
<sequence>MHEQTPAPGQMPAPKTPVDFLSEHRAYVGTTAAAGTLLALARIWNAQGAEHSPSAAGLMLAFGAASGYFAAKNDEETVSAVFSSMALTFGALSVGVYADPIAPALIIWIVAVIASCVLIARSRRDDRRVATVHANEMAALRVDRSADVTIANIEAKSRIEVAREQSAAAAAIEEALAHRAALADGPLDPIAMLRASGQLPPLHVVKDTDNERRTA</sequence>
<protein>
    <submittedName>
        <fullName evidence="2">Uncharacterized protein</fullName>
    </submittedName>
</protein>
<feature type="transmembrane region" description="Helical" evidence="1">
    <location>
        <begin position="104"/>
        <end position="120"/>
    </location>
</feature>
<dbReference type="RefSeq" id="WP_345637840.1">
    <property type="nucleotide sequence ID" value="NZ_BAABJR010000028.1"/>
</dbReference>
<organism evidence="2 3">
    <name type="scientific">Streptomyces thinghirensis</name>
    <dbReference type="NCBI Taxonomy" id="551547"/>
    <lineage>
        <taxon>Bacteria</taxon>
        <taxon>Bacillati</taxon>
        <taxon>Actinomycetota</taxon>
        <taxon>Actinomycetes</taxon>
        <taxon>Kitasatosporales</taxon>
        <taxon>Streptomycetaceae</taxon>
        <taxon>Streptomyces</taxon>
    </lineage>
</organism>
<dbReference type="Proteomes" id="UP001499878">
    <property type="component" value="Unassembled WGS sequence"/>
</dbReference>
<reference evidence="3" key="1">
    <citation type="journal article" date="2019" name="Int. J. Syst. Evol. Microbiol.">
        <title>The Global Catalogue of Microorganisms (GCM) 10K type strain sequencing project: providing services to taxonomists for standard genome sequencing and annotation.</title>
        <authorList>
            <consortium name="The Broad Institute Genomics Platform"/>
            <consortium name="The Broad Institute Genome Sequencing Center for Infectious Disease"/>
            <person name="Wu L."/>
            <person name="Ma J."/>
        </authorList>
    </citation>
    <scope>NUCLEOTIDE SEQUENCE [LARGE SCALE GENOMIC DNA]</scope>
    <source>
        <strain evidence="3">JCM 18306</strain>
    </source>
</reference>
<name>A0ABP9TDI6_9ACTN</name>
<keyword evidence="3" id="KW-1185">Reference proteome</keyword>
<keyword evidence="1" id="KW-0472">Membrane</keyword>
<feature type="transmembrane region" description="Helical" evidence="1">
    <location>
        <begin position="78"/>
        <end position="98"/>
    </location>
</feature>
<proteinExistence type="predicted"/>